<proteinExistence type="predicted"/>
<dbReference type="EMBL" id="UGXR01000001">
    <property type="protein sequence ID" value="SUH06437.1"/>
    <property type="molecule type" value="Genomic_DNA"/>
</dbReference>
<name>A0A379VI87_SALET</name>
<dbReference type="Proteomes" id="UP000254346">
    <property type="component" value="Unassembled WGS sequence"/>
</dbReference>
<protein>
    <submittedName>
        <fullName evidence="1">Permease</fullName>
    </submittedName>
</protein>
<organism evidence="1 2">
    <name type="scientific">Salmonella enterica I</name>
    <dbReference type="NCBI Taxonomy" id="59201"/>
    <lineage>
        <taxon>Bacteria</taxon>
        <taxon>Pseudomonadati</taxon>
        <taxon>Pseudomonadota</taxon>
        <taxon>Gammaproteobacteria</taxon>
        <taxon>Enterobacterales</taxon>
        <taxon>Enterobacteriaceae</taxon>
        <taxon>Salmonella</taxon>
    </lineage>
</organism>
<gene>
    <name evidence="1" type="ORF">NCTC8256_00287</name>
</gene>
<accession>A0A379VI87</accession>
<evidence type="ECO:0000313" key="1">
    <source>
        <dbReference type="EMBL" id="SUH06437.1"/>
    </source>
</evidence>
<sequence>MPQPGLTTPDNDALPWQTTLLLALQHVLVVAATPLPPSF</sequence>
<evidence type="ECO:0000313" key="2">
    <source>
        <dbReference type="Proteomes" id="UP000254346"/>
    </source>
</evidence>
<reference evidence="1 2" key="1">
    <citation type="submission" date="2018-06" db="EMBL/GenBank/DDBJ databases">
        <authorList>
            <consortium name="Pathogen Informatics"/>
            <person name="Doyle S."/>
        </authorList>
    </citation>
    <scope>NUCLEOTIDE SEQUENCE [LARGE SCALE GENOMIC DNA]</scope>
    <source>
        <strain evidence="1 2">NCTC8256</strain>
    </source>
</reference>
<dbReference type="AlphaFoldDB" id="A0A379VI87"/>